<keyword evidence="2" id="KW-1185">Reference proteome</keyword>
<reference evidence="1 2" key="1">
    <citation type="submission" date="2016-06" db="EMBL/GenBank/DDBJ databases">
        <title>Not all particles are equal: the selective enrichment of particle-associated bacteria from the Mediterranean Sea.</title>
        <authorList>
            <person name="Lopez-Perez M."/>
            <person name="Kimes N.E."/>
            <person name="Haro-Moreno J.M."/>
            <person name="Rodriguez-Valera F."/>
        </authorList>
    </citation>
    <scope>NUCLEOTIDE SEQUENCE [LARGE SCALE GENOMIC DNA]</scope>
</reference>
<dbReference type="Proteomes" id="UP000222126">
    <property type="component" value="Segment"/>
</dbReference>
<organism evidence="1 2">
    <name type="scientific">Phage MedPE-SWcel-C56</name>
    <dbReference type="NCBI Taxonomy" id="1871314"/>
    <lineage>
        <taxon>Viruses</taxon>
        <taxon>Duplodnaviria</taxon>
        <taxon>Heunggongvirae</taxon>
        <taxon>Uroviricota</taxon>
        <taxon>Caudoviricetes</taxon>
        <taxon>Autographivirales</taxon>
        <taxon>Kafavirus</taxon>
        <taxon>Kafavirus SWcelC56</taxon>
    </lineage>
</organism>
<accession>A0A1B1IY51</accession>
<proteinExistence type="predicted"/>
<dbReference type="GeneID" id="54976485"/>
<name>A0A1B1IY51_9CAUD</name>
<sequence length="91" mass="9482">MGNQAPRNYKSGKYAGVTTSYVEVTEDMLSYFSVYTTAVGILLSIGHDTPTDATSVEVPAGLSYSLSTGIVGKVFIKSLTGDAVTAHVVCA</sequence>
<dbReference type="EMBL" id="KX397280">
    <property type="protein sequence ID" value="ANS06245.1"/>
    <property type="molecule type" value="Genomic_DNA"/>
</dbReference>
<protein>
    <submittedName>
        <fullName evidence="1">Uncharacterized protein</fullName>
    </submittedName>
</protein>
<dbReference type="KEGG" id="vg:54976485"/>
<evidence type="ECO:0000313" key="2">
    <source>
        <dbReference type="Proteomes" id="UP000222126"/>
    </source>
</evidence>
<evidence type="ECO:0000313" key="1">
    <source>
        <dbReference type="EMBL" id="ANS06245.1"/>
    </source>
</evidence>
<dbReference type="RefSeq" id="YP_009786409.1">
    <property type="nucleotide sequence ID" value="NC_047768.1"/>
</dbReference>